<dbReference type="Gene3D" id="2.20.110.10">
    <property type="entry name" value="Histone H3 K4-specific methyltransferase SET7/9 N-terminal domain"/>
    <property type="match status" value="4"/>
</dbReference>
<keyword evidence="3" id="KW-1185">Reference proteome</keyword>
<sequence>MQWKNGFVYEGEFMKNFISGKGNCKTSSGEIYFAIDYLPLFKGFGRIFLTEGKELPGKTERFDCLCITEKWEIFEGWVKFGEKEFSAILEGDTEKCSITSDLISEGTFYHPDTSFTKAFSKFGFRYYGYGHSYLYDKETYKGMFNYGYRKGYGVCEYKDGGVYKGMWDKDERQYFGIMKYANGDTFKGMWENNEEASGEKKFENGDVYNGVLKNYQGCQGVYTYFNGDRYKGSIIGLKKNGNGVMHYADGSIYKGIWYQDLKHSNGIYTSKIGWYYQGEWNEGKMEGIGLTSEDPSIFFNFKDNESTSEFKPSGIEIYNGDYLEGTLRHGNGICIYANGDVYKGQWEQGKRHGKGEIIWANRQKYDGLWNFDEIEGEGIMIMTDGTRYYGEFSKGVFNGKGKLWTPDGNIISGDWDNGKIKENNIDYNYNDGKKYSGAMKDFIMHGYGRIGYPNGLKYYGNLKNGLYHGKGTEKFNDENYNGQWKKGLKHGNGMLEDKYGNYYEGNWDMGKKQGHFNITFLTKENLRIFFENDLPVGEGSLFLNEEKDMNNLMQSEIDNEDIILNSNSRLLNVGWDSEEIKGILKASKIRKYGKLFTEEDN</sequence>
<evidence type="ECO:0008006" key="4">
    <source>
        <dbReference type="Google" id="ProtNLM"/>
    </source>
</evidence>
<dbReference type="Proteomes" id="UP000187209">
    <property type="component" value="Unassembled WGS sequence"/>
</dbReference>
<accession>A0A1R2AS71</accession>
<dbReference type="SUPFAM" id="SSF82185">
    <property type="entry name" value="Histone H3 K4-specific methyltransferase SET7/9 N-terminal domain"/>
    <property type="match status" value="5"/>
</dbReference>
<proteinExistence type="predicted"/>
<evidence type="ECO:0000256" key="1">
    <source>
        <dbReference type="ARBA" id="ARBA00022737"/>
    </source>
</evidence>
<protein>
    <recommendedName>
        <fullName evidence="4">MORN repeat protein</fullName>
    </recommendedName>
</protein>
<organism evidence="2 3">
    <name type="scientific">Stentor coeruleus</name>
    <dbReference type="NCBI Taxonomy" id="5963"/>
    <lineage>
        <taxon>Eukaryota</taxon>
        <taxon>Sar</taxon>
        <taxon>Alveolata</taxon>
        <taxon>Ciliophora</taxon>
        <taxon>Postciliodesmatophora</taxon>
        <taxon>Heterotrichea</taxon>
        <taxon>Heterotrichida</taxon>
        <taxon>Stentoridae</taxon>
        <taxon>Stentor</taxon>
    </lineage>
</organism>
<dbReference type="GO" id="GO:0005829">
    <property type="term" value="C:cytosol"/>
    <property type="evidence" value="ECO:0007669"/>
    <property type="project" value="TreeGrafter"/>
</dbReference>
<dbReference type="AlphaFoldDB" id="A0A1R2AS71"/>
<dbReference type="InterPro" id="IPR003409">
    <property type="entry name" value="MORN"/>
</dbReference>
<dbReference type="OrthoDB" id="270720at2759"/>
<dbReference type="SMART" id="SM00698">
    <property type="entry name" value="MORN"/>
    <property type="match status" value="13"/>
</dbReference>
<dbReference type="PANTHER" id="PTHR43215:SF14">
    <property type="entry name" value="RADIAL SPOKE HEAD 1 HOMOLOG"/>
    <property type="match status" value="1"/>
</dbReference>
<comment type="caution">
    <text evidence="2">The sequence shown here is derived from an EMBL/GenBank/DDBJ whole genome shotgun (WGS) entry which is preliminary data.</text>
</comment>
<name>A0A1R2AS71_9CILI</name>
<keyword evidence="1" id="KW-0677">Repeat</keyword>
<gene>
    <name evidence="2" type="ORF">SteCoe_35483</name>
</gene>
<reference evidence="2 3" key="1">
    <citation type="submission" date="2016-11" db="EMBL/GenBank/DDBJ databases">
        <title>The macronuclear genome of Stentor coeruleus: a giant cell with tiny introns.</title>
        <authorList>
            <person name="Slabodnick M."/>
            <person name="Ruby J.G."/>
            <person name="Reiff S.B."/>
            <person name="Swart E.C."/>
            <person name="Gosai S."/>
            <person name="Prabakaran S."/>
            <person name="Witkowska E."/>
            <person name="Larue G.E."/>
            <person name="Fisher S."/>
            <person name="Freeman R.M."/>
            <person name="Gunawardena J."/>
            <person name="Chu W."/>
            <person name="Stover N.A."/>
            <person name="Gregory B.D."/>
            <person name="Nowacki M."/>
            <person name="Derisi J."/>
            <person name="Roy S.W."/>
            <person name="Marshall W.F."/>
            <person name="Sood P."/>
        </authorList>
    </citation>
    <scope>NUCLEOTIDE SEQUENCE [LARGE SCALE GENOMIC DNA]</scope>
    <source>
        <strain evidence="2">WM001</strain>
    </source>
</reference>
<dbReference type="Pfam" id="PF02493">
    <property type="entry name" value="MORN"/>
    <property type="match status" value="15"/>
</dbReference>
<dbReference type="PANTHER" id="PTHR43215">
    <property type="entry name" value="RADIAL SPOKE HEAD 1 HOMOLOG"/>
    <property type="match status" value="1"/>
</dbReference>
<evidence type="ECO:0000313" key="2">
    <source>
        <dbReference type="EMBL" id="OMJ67374.1"/>
    </source>
</evidence>
<evidence type="ECO:0000313" key="3">
    <source>
        <dbReference type="Proteomes" id="UP000187209"/>
    </source>
</evidence>
<dbReference type="EMBL" id="MPUH01001509">
    <property type="protein sequence ID" value="OMJ67374.1"/>
    <property type="molecule type" value="Genomic_DNA"/>
</dbReference>